<organism evidence="1 2">
    <name type="scientific">Aminithiophilus ramosus</name>
    <dbReference type="NCBI Taxonomy" id="3029084"/>
    <lineage>
        <taxon>Bacteria</taxon>
        <taxon>Thermotogati</taxon>
        <taxon>Synergistota</taxon>
        <taxon>Synergistia</taxon>
        <taxon>Synergistales</taxon>
        <taxon>Aminithiophilaceae</taxon>
        <taxon>Aminithiophilus</taxon>
    </lineage>
</organism>
<proteinExistence type="predicted"/>
<accession>A0A9Q7AES1</accession>
<reference evidence="2" key="1">
    <citation type="submission" date="2021-04" db="EMBL/GenBank/DDBJ databases">
        <title>A novel Synergistetes isolate from a pyrite-forming mixed culture.</title>
        <authorList>
            <person name="Bunk B."/>
            <person name="Sproer C."/>
            <person name="Spring S."/>
            <person name="Pester M."/>
        </authorList>
    </citation>
    <scope>NUCLEOTIDE SEQUENCE [LARGE SCALE GENOMIC DNA]</scope>
    <source>
        <strain evidence="2">J.5.4.2-T.3.5.2</strain>
    </source>
</reference>
<keyword evidence="2" id="KW-1185">Reference proteome</keyword>
<dbReference type="Proteomes" id="UP000671879">
    <property type="component" value="Chromosome"/>
</dbReference>
<dbReference type="EMBL" id="CP072943">
    <property type="protein sequence ID" value="QTX33348.1"/>
    <property type="molecule type" value="Genomic_DNA"/>
</dbReference>
<evidence type="ECO:0000313" key="1">
    <source>
        <dbReference type="EMBL" id="QTX33348.1"/>
    </source>
</evidence>
<dbReference type="KEGG" id="aram:KAR29_05605"/>
<gene>
    <name evidence="1" type="ORF">KAR29_05605</name>
</gene>
<sequence length="73" mass="7915">MQDLIGIIGNDASWALLERLQDGRDEGPHLLRGYRGEADKRGLGPDFLDACRILDEMRLIGLAALPLPGGNTS</sequence>
<dbReference type="AlphaFoldDB" id="A0A9Q7AES1"/>
<dbReference type="RefSeq" id="WP_274374635.1">
    <property type="nucleotide sequence ID" value="NZ_CP072943.1"/>
</dbReference>
<protein>
    <submittedName>
        <fullName evidence="1">Uncharacterized protein</fullName>
    </submittedName>
</protein>
<name>A0A9Q7AES1_9BACT</name>
<evidence type="ECO:0000313" key="2">
    <source>
        <dbReference type="Proteomes" id="UP000671879"/>
    </source>
</evidence>